<evidence type="ECO:0000313" key="2">
    <source>
        <dbReference type="EMBL" id="GBF48729.1"/>
    </source>
</evidence>
<keyword evidence="1" id="KW-1133">Transmembrane helix</keyword>
<protein>
    <recommendedName>
        <fullName evidence="4">Tetratricopeptide repeat protein</fullName>
    </recommendedName>
</protein>
<feature type="transmembrane region" description="Helical" evidence="1">
    <location>
        <begin position="9"/>
        <end position="27"/>
    </location>
</feature>
<name>A0A2P2DVR3_9LEPT</name>
<evidence type="ECO:0000256" key="1">
    <source>
        <dbReference type="SAM" id="Phobius"/>
    </source>
</evidence>
<comment type="caution">
    <text evidence="2">The sequence shown here is derived from an EMBL/GenBank/DDBJ whole genome shotgun (WGS) entry which is preliminary data.</text>
</comment>
<keyword evidence="1" id="KW-0812">Transmembrane</keyword>
<dbReference type="EMBL" id="BFBB01000002">
    <property type="protein sequence ID" value="GBF48729.1"/>
    <property type="molecule type" value="Genomic_DNA"/>
</dbReference>
<dbReference type="AlphaFoldDB" id="A0A2P2DVR3"/>
<dbReference type="Gene3D" id="1.25.40.10">
    <property type="entry name" value="Tetratricopeptide repeat domain"/>
    <property type="match status" value="1"/>
</dbReference>
<gene>
    <name evidence="2" type="ORF">LPTSP4_02290</name>
</gene>
<keyword evidence="3" id="KW-1185">Reference proteome</keyword>
<reference evidence="2 3" key="1">
    <citation type="submission" date="2018-02" db="EMBL/GenBank/DDBJ databases">
        <title>Novel Leptospira species isolated from soil and water in Japan.</title>
        <authorList>
            <person name="Nakao R."/>
            <person name="Masuzawa T."/>
        </authorList>
    </citation>
    <scope>NUCLEOTIDE SEQUENCE [LARGE SCALE GENOMIC DNA]</scope>
    <source>
        <strain evidence="2 3">YH101</strain>
    </source>
</reference>
<evidence type="ECO:0000313" key="3">
    <source>
        <dbReference type="Proteomes" id="UP000245133"/>
    </source>
</evidence>
<organism evidence="2 3">
    <name type="scientific">Leptospira ryugenii</name>
    <dbReference type="NCBI Taxonomy" id="1917863"/>
    <lineage>
        <taxon>Bacteria</taxon>
        <taxon>Pseudomonadati</taxon>
        <taxon>Spirochaetota</taxon>
        <taxon>Spirochaetia</taxon>
        <taxon>Leptospirales</taxon>
        <taxon>Leptospiraceae</taxon>
        <taxon>Leptospira</taxon>
    </lineage>
</organism>
<dbReference type="OrthoDB" id="341257at2"/>
<evidence type="ECO:0008006" key="4">
    <source>
        <dbReference type="Google" id="ProtNLM"/>
    </source>
</evidence>
<dbReference type="InterPro" id="IPR011990">
    <property type="entry name" value="TPR-like_helical_dom_sf"/>
</dbReference>
<keyword evidence="1" id="KW-0472">Membrane</keyword>
<accession>A0A2P2DVR3</accession>
<dbReference type="Proteomes" id="UP000245133">
    <property type="component" value="Unassembled WGS sequence"/>
</dbReference>
<dbReference type="RefSeq" id="WP_108973964.1">
    <property type="nucleotide sequence ID" value="NZ_BFBB01000002.1"/>
</dbReference>
<proteinExistence type="predicted"/>
<sequence length="423" mass="48760">MNQIFRENIKYIVAVLIVWAITFPIILQNNDVILATINAWYNRFAGYPNPRIAHKLMQKGDEIIEGRAKANDPWYKSISNLFSGDESQSGQVLPLDLGLMEKACLYYTTHEHISEIFLEPTWLEKSQTWDSKLFPKSEREASGQVSLGPHPKEYWNSHLEAVLEALDYYKRALRFSGPELEVPKKIEKVAWAVCRPSEILLAYKTHMLETEKIIYERLDKEGKIPTKIVEGSEFQKLAMILSIIKSGSFSDVDQNAYLESLLRQILLTGMKQFSPYEMDAVYARILFLVGNEGKEFLKFTQRRADLFFQIGKENPDYYRKAIQEYTTASNISKLSDADDVPEHILLVHEFETKLNIAICHSKLNENKESLKILDSLKPKLRNVDERSVGGAKPRILDLYNATKVSVLRNLKRYEEADELLDTK</sequence>